<keyword evidence="2" id="KW-0472">Membrane</keyword>
<evidence type="ECO:0000313" key="4">
    <source>
        <dbReference type="RefSeq" id="XP_034108260.1"/>
    </source>
</evidence>
<name>A0A6P8XAC2_DROAB</name>
<dbReference type="OrthoDB" id="7995199at2759"/>
<feature type="compositionally biased region" description="Low complexity" evidence="1">
    <location>
        <begin position="222"/>
        <end position="241"/>
    </location>
</feature>
<evidence type="ECO:0000256" key="2">
    <source>
        <dbReference type="SAM" id="Phobius"/>
    </source>
</evidence>
<organism evidence="3 4">
    <name type="scientific">Drosophila albomicans</name>
    <name type="common">Fruit fly</name>
    <dbReference type="NCBI Taxonomy" id="7291"/>
    <lineage>
        <taxon>Eukaryota</taxon>
        <taxon>Metazoa</taxon>
        <taxon>Ecdysozoa</taxon>
        <taxon>Arthropoda</taxon>
        <taxon>Hexapoda</taxon>
        <taxon>Insecta</taxon>
        <taxon>Pterygota</taxon>
        <taxon>Neoptera</taxon>
        <taxon>Endopterygota</taxon>
        <taxon>Diptera</taxon>
        <taxon>Brachycera</taxon>
        <taxon>Muscomorpha</taxon>
        <taxon>Ephydroidea</taxon>
        <taxon>Drosophilidae</taxon>
        <taxon>Drosophila</taxon>
    </lineage>
</organism>
<evidence type="ECO:0000256" key="1">
    <source>
        <dbReference type="SAM" id="MobiDB-lite"/>
    </source>
</evidence>
<protein>
    <submittedName>
        <fullName evidence="4 5">Uncharacterized protein LOC117570611</fullName>
    </submittedName>
</protein>
<dbReference type="RefSeq" id="XP_034108260.1">
    <property type="nucleotide sequence ID" value="XM_034252369.2"/>
</dbReference>
<feature type="region of interest" description="Disordered" evidence="1">
    <location>
        <begin position="215"/>
        <end position="241"/>
    </location>
</feature>
<accession>A0A6P8XAC2</accession>
<feature type="region of interest" description="Disordered" evidence="1">
    <location>
        <begin position="185"/>
        <end position="204"/>
    </location>
</feature>
<reference evidence="4 5" key="1">
    <citation type="submission" date="2025-04" db="UniProtKB">
        <authorList>
            <consortium name="RefSeq"/>
        </authorList>
    </citation>
    <scope>IDENTIFICATION</scope>
    <source>
        <strain evidence="4 5">15112-1751.03</strain>
        <tissue evidence="4 5">Whole Adult</tissue>
    </source>
</reference>
<evidence type="ECO:0000313" key="3">
    <source>
        <dbReference type="Proteomes" id="UP000515160"/>
    </source>
</evidence>
<dbReference type="RefSeq" id="XP_051860648.1">
    <property type="nucleotide sequence ID" value="XM_052004688.1"/>
</dbReference>
<evidence type="ECO:0000313" key="6">
    <source>
        <dbReference type="RefSeq" id="XP_051860649.1"/>
    </source>
</evidence>
<feature type="transmembrane region" description="Helical" evidence="2">
    <location>
        <begin position="16"/>
        <end position="33"/>
    </location>
</feature>
<keyword evidence="2" id="KW-1133">Transmembrane helix</keyword>
<sequence length="335" mass="37768">MLSEEYQVYLETAWQWMSYVPYLVVTYVLLTLLPKSLLRMKRFADADYEANRNKYHRCYGPELCCHVQGLAQEATPVKQKQRKPVTRVYPKRQQPKEVKEEVPQVVAPPVKRSNVTKIARMFESGTAKRQVSRVLPSTLPEIRMFGASEESNESTPCASRKGSIATQLTAQLQHIEHAMQLWQELEEEQHQQQQEKSNSKLSDWEPISVPVAVPALRRTRGTSATPSTASPLSSSPEPASPVLLRQPPALCLKSSMEDIFQAIARSAEEPLELVEQTVDSDSLAPVTCIDDILSERRFSRPLSAYSITDLLNEEQEQSIYVNETTLQPPATLATS</sequence>
<dbReference type="RefSeq" id="XP_051860649.1">
    <property type="nucleotide sequence ID" value="XM_052004689.1"/>
</dbReference>
<keyword evidence="3" id="KW-1185">Reference proteome</keyword>
<feature type="region of interest" description="Disordered" evidence="1">
    <location>
        <begin position="81"/>
        <end position="104"/>
    </location>
</feature>
<dbReference type="Proteomes" id="UP000515160">
    <property type="component" value="Chromosome 3"/>
</dbReference>
<dbReference type="GeneID" id="117570611"/>
<gene>
    <name evidence="4 5 6" type="primary">LOC117570611</name>
</gene>
<evidence type="ECO:0000313" key="5">
    <source>
        <dbReference type="RefSeq" id="XP_051860648.1"/>
    </source>
</evidence>
<dbReference type="AlphaFoldDB" id="A0A6P8XAC2"/>
<keyword evidence="2" id="KW-0812">Transmembrane</keyword>
<proteinExistence type="predicted"/>